<evidence type="ECO:0000313" key="2">
    <source>
        <dbReference type="Proteomes" id="UP000799755"/>
    </source>
</evidence>
<proteinExistence type="predicted"/>
<evidence type="ECO:0000313" key="1">
    <source>
        <dbReference type="EMBL" id="KAF2465986.1"/>
    </source>
</evidence>
<accession>A0ACB6QGH1</accession>
<organism evidence="1 2">
    <name type="scientific">Lindgomyces ingoldianus</name>
    <dbReference type="NCBI Taxonomy" id="673940"/>
    <lineage>
        <taxon>Eukaryota</taxon>
        <taxon>Fungi</taxon>
        <taxon>Dikarya</taxon>
        <taxon>Ascomycota</taxon>
        <taxon>Pezizomycotina</taxon>
        <taxon>Dothideomycetes</taxon>
        <taxon>Pleosporomycetidae</taxon>
        <taxon>Pleosporales</taxon>
        <taxon>Lindgomycetaceae</taxon>
        <taxon>Lindgomyces</taxon>
    </lineage>
</organism>
<comment type="caution">
    <text evidence="1">The sequence shown here is derived from an EMBL/GenBank/DDBJ whole genome shotgun (WGS) entry which is preliminary data.</text>
</comment>
<gene>
    <name evidence="1" type="ORF">BDR25DRAFT_294622</name>
</gene>
<keyword evidence="2" id="KW-1185">Reference proteome</keyword>
<dbReference type="Proteomes" id="UP000799755">
    <property type="component" value="Unassembled WGS sequence"/>
</dbReference>
<dbReference type="EMBL" id="MU003527">
    <property type="protein sequence ID" value="KAF2465986.1"/>
    <property type="molecule type" value="Genomic_DNA"/>
</dbReference>
<reference evidence="1" key="1">
    <citation type="journal article" date="2020" name="Stud. Mycol.">
        <title>101 Dothideomycetes genomes: a test case for predicting lifestyles and emergence of pathogens.</title>
        <authorList>
            <person name="Haridas S."/>
            <person name="Albert R."/>
            <person name="Binder M."/>
            <person name="Bloem J."/>
            <person name="Labutti K."/>
            <person name="Salamov A."/>
            <person name="Andreopoulos B."/>
            <person name="Baker S."/>
            <person name="Barry K."/>
            <person name="Bills G."/>
            <person name="Bluhm B."/>
            <person name="Cannon C."/>
            <person name="Castanera R."/>
            <person name="Culley D."/>
            <person name="Daum C."/>
            <person name="Ezra D."/>
            <person name="Gonzalez J."/>
            <person name="Henrissat B."/>
            <person name="Kuo A."/>
            <person name="Liang C."/>
            <person name="Lipzen A."/>
            <person name="Lutzoni F."/>
            <person name="Magnuson J."/>
            <person name="Mondo S."/>
            <person name="Nolan M."/>
            <person name="Ohm R."/>
            <person name="Pangilinan J."/>
            <person name="Park H.-J."/>
            <person name="Ramirez L."/>
            <person name="Alfaro M."/>
            <person name="Sun H."/>
            <person name="Tritt A."/>
            <person name="Yoshinaga Y."/>
            <person name="Zwiers L.-H."/>
            <person name="Turgeon B."/>
            <person name="Goodwin S."/>
            <person name="Spatafora J."/>
            <person name="Crous P."/>
            <person name="Grigoriev I."/>
        </authorList>
    </citation>
    <scope>NUCLEOTIDE SEQUENCE</scope>
    <source>
        <strain evidence="1">ATCC 200398</strain>
    </source>
</reference>
<protein>
    <submittedName>
        <fullName evidence="1">Uncharacterized protein</fullName>
    </submittedName>
</protein>
<sequence length="1210" mass="134397">MNSSDSGFFESSSSRTRSLLRTHTALRPGLVINRRSLQVFSHKNSEIPRRPSSRPSSRPQHTSGPTVMLNVSSSSSPTKSVKRGKTSAIKGKPTKRSGTVLRAVPSATACATAPLSPLEQDMATLPNQEILTNIARISPTSDGLSATRSLPQNITSRPRARSSSAVLSPIQAGTEMKFFSGSTDPRAIIGTYKHGIFHWEHKDKTSIDTQSFRPAGSVRSEPHSPSSRKSRRPRIQVIIPDDQRNRPLPSLPFFNHTKSRSASAEIVSGHEISPPSGSKSTRVRDSMVSPLSAQQHQQQPQNQLMSSINANISNTQRESSGKNNAPSHSNSSDESHADDASSVYSQPSSMTSNEATSPPGDEQQNNLRKRTVTRTFSIKSPVDVGIFDDEARVVPKSVNASAETGPYNPSPISTPPRRYAPHPPIEEDAMFQPTCPLRPARKPSNDLPRRQPSTRRSLNRSIRRRSLASNPKMGVLNQAMSRSESKQISNGIPSPTLSEAENDLEQHLTSFTDDNPFKWDQLLEGTKSSNKELSGPPPALPRKSSKRHSQFGASNFRLSQVPCDHIASQLKRNRSLGKGKGLTINIPSKSKRVVDSFVLSPIPGIPGVPMIPPKATKRSITPGVAENVILGILQSLDCLDDLFATAVANRGFYRVFKRHELDLMKATLRKMSPPAWEHREICYPGHDQQTPEDLERECPRRDYTPTTYLKYYMRDLYIIAALKSLIKDKCQSFLRPEISVALVSNNEIESSRVDDALWRIWTFCKIFGSGKGREEDIVAQMDWLKGGELVHQKTCTYSILTTDSIDMNDTLASAPECFAKGNEDGLTAEELFDMMELWNCLGVLLQPFEGRTIQAREHGVYENTEVRGGDIDGEEQMLDEWYYYLLTLGLSPVLDLAAPCRQTDASAFILASQNGWMNWKPPIFGGTRRNFLKEAASRVYEDKIAITYAESSTKEVQRQLSKQRIQRHITELRKRKNSGERMPEIRMSQERPMSEWEGVMDNLTKPRPPPPSSNIVSYIPSLRSAAPTSVLAQQLTMTVAELPASRTPPPPPRPRSPPRRVIAEPLLPTPPPSTVPSVADWEARSVAPSMPSIDEHPIFQTRTETIPSMPSLEEHPAFTRHLRQMSGNGPPPQTSSSSTPSLEEHPAFQQHPRQHEIFQSDATQNTAEKAVYRIVEMGFTAEQARHALRVTDLGDGLRVDRAVELLLREV</sequence>
<name>A0ACB6QGH1_9PLEO</name>